<keyword evidence="2" id="KW-0378">Hydrolase</keyword>
<protein>
    <submittedName>
        <fullName evidence="4">Uncharacterized protein</fullName>
    </submittedName>
</protein>
<dbReference type="EMBL" id="JAFNEN010000594">
    <property type="protein sequence ID" value="KAG8179968.1"/>
    <property type="molecule type" value="Genomic_DNA"/>
</dbReference>
<evidence type="ECO:0000313" key="4">
    <source>
        <dbReference type="EMBL" id="KAG8179968.1"/>
    </source>
</evidence>
<evidence type="ECO:0000313" key="5">
    <source>
        <dbReference type="Proteomes" id="UP000827092"/>
    </source>
</evidence>
<feature type="chain" id="PRO_5043630517" evidence="3">
    <location>
        <begin position="25"/>
        <end position="370"/>
    </location>
</feature>
<dbReference type="PANTHER" id="PTHR10858">
    <property type="entry name" value="DEOXYRIBONUCLEASE II"/>
    <property type="match status" value="1"/>
</dbReference>
<evidence type="ECO:0000256" key="1">
    <source>
        <dbReference type="ARBA" id="ARBA00007527"/>
    </source>
</evidence>
<proteinExistence type="inferred from homology"/>
<dbReference type="Pfam" id="PF03265">
    <property type="entry name" value="DNase_II"/>
    <property type="match status" value="1"/>
</dbReference>
<dbReference type="GO" id="GO:0004531">
    <property type="term" value="F:deoxyribonuclease II activity"/>
    <property type="evidence" value="ECO:0007669"/>
    <property type="project" value="InterPro"/>
</dbReference>
<dbReference type="Proteomes" id="UP000827092">
    <property type="component" value="Unassembled WGS sequence"/>
</dbReference>
<organism evidence="4 5">
    <name type="scientific">Oedothorax gibbosus</name>
    <dbReference type="NCBI Taxonomy" id="931172"/>
    <lineage>
        <taxon>Eukaryota</taxon>
        <taxon>Metazoa</taxon>
        <taxon>Ecdysozoa</taxon>
        <taxon>Arthropoda</taxon>
        <taxon>Chelicerata</taxon>
        <taxon>Arachnida</taxon>
        <taxon>Araneae</taxon>
        <taxon>Araneomorphae</taxon>
        <taxon>Entelegynae</taxon>
        <taxon>Araneoidea</taxon>
        <taxon>Linyphiidae</taxon>
        <taxon>Erigoninae</taxon>
        <taxon>Oedothorax</taxon>
    </lineage>
</organism>
<dbReference type="CDD" id="cd09120">
    <property type="entry name" value="PLDc_DNaseII_1"/>
    <property type="match status" value="1"/>
</dbReference>
<dbReference type="InterPro" id="IPR004947">
    <property type="entry name" value="DNase_II"/>
</dbReference>
<dbReference type="PANTHER" id="PTHR10858:SF23">
    <property type="entry name" value="DEOXYRIBONUCLEASE II"/>
    <property type="match status" value="1"/>
</dbReference>
<reference evidence="4 5" key="1">
    <citation type="journal article" date="2022" name="Nat. Ecol. Evol.">
        <title>A masculinizing supergene underlies an exaggerated male reproductive morph in a spider.</title>
        <authorList>
            <person name="Hendrickx F."/>
            <person name="De Corte Z."/>
            <person name="Sonet G."/>
            <person name="Van Belleghem S.M."/>
            <person name="Kostlbacher S."/>
            <person name="Vangestel C."/>
        </authorList>
    </citation>
    <scope>NUCLEOTIDE SEQUENCE [LARGE SCALE GENOMIC DNA]</scope>
    <source>
        <strain evidence="4">W744_W776</strain>
    </source>
</reference>
<keyword evidence="3" id="KW-0732">Signal</keyword>
<name>A0AAV6U807_9ARAC</name>
<accession>A0AAV6U807</accession>
<evidence type="ECO:0000256" key="3">
    <source>
        <dbReference type="SAM" id="SignalP"/>
    </source>
</evidence>
<dbReference type="AlphaFoldDB" id="A0AAV6U807"/>
<dbReference type="CDD" id="cd09121">
    <property type="entry name" value="PLDc_DNaseII_2"/>
    <property type="match status" value="1"/>
</dbReference>
<feature type="signal peptide" evidence="3">
    <location>
        <begin position="1"/>
        <end position="24"/>
    </location>
</feature>
<comment type="similarity">
    <text evidence="1">Belongs to the DNase II family.</text>
</comment>
<dbReference type="GO" id="GO:0006309">
    <property type="term" value="P:apoptotic DNA fragmentation"/>
    <property type="evidence" value="ECO:0007669"/>
    <property type="project" value="TreeGrafter"/>
</dbReference>
<comment type="caution">
    <text evidence="4">The sequence shown here is derived from an EMBL/GenBank/DDBJ whole genome shotgun (WGS) entry which is preliminary data.</text>
</comment>
<keyword evidence="5" id="KW-1185">Reference proteome</keyword>
<evidence type="ECO:0000256" key="2">
    <source>
        <dbReference type="ARBA" id="ARBA00022801"/>
    </source>
</evidence>
<gene>
    <name evidence="4" type="ORF">JTE90_016301</name>
</gene>
<sequence length="370" mass="40848">MSIGRYYGPLLLCVFLLQLSSCRGLRCTDEENQEVDWYVNYKLPKLEAGHPKGSLVSEGKAYAYISSRQPGGWKLSPNGVTSQESMLAKTLKAVYDPKKNSSYLFYNDEPPAGYNGTSKGHLKGVVAFDGKSGFWLVHSIPKAFSPTGYAYPDNALSYGQSVLCVTLTVHSLDEICNQLLHTRPFIYASRLTDPVASFLSDPAKTLFGRAPSFNRRPPYHRTTTLCTEQKKAFTSFVKDGRFNGDIYSALLAPTLRTSLSAETWRRGSGTYLPPACEGPYDVTDVASVRMTLGNGDFIFKSTDDHSKWAVTTHGDDGWICVGDMNRMASQGRRGGGSLCFQSTPVVKAYQSLVYSSDQCPDLQSVTYRLQ</sequence>